<gene>
    <name evidence="7" type="ordered locus">Desac_0170</name>
</gene>
<feature type="chain" id="PRO_5009011607" evidence="5">
    <location>
        <begin position="24"/>
        <end position="241"/>
    </location>
</feature>
<dbReference type="PROSITE" id="PS51257">
    <property type="entry name" value="PROKAR_LIPOPROTEIN"/>
    <property type="match status" value="1"/>
</dbReference>
<dbReference type="eggNOG" id="COG4105">
    <property type="taxonomic scope" value="Bacteria"/>
</dbReference>
<feature type="repeat" description="TPR" evidence="4">
    <location>
        <begin position="35"/>
        <end position="68"/>
    </location>
</feature>
<reference evidence="8" key="2">
    <citation type="submission" date="2011-03" db="EMBL/GenBank/DDBJ databases">
        <title>The complete genome of Desulfobacca acetoxidans DSM 11109.</title>
        <authorList>
            <consortium name="US DOE Joint Genome Institute (JGI-PGF)"/>
            <person name="Lucas S."/>
            <person name="Copeland A."/>
            <person name="Lapidus A."/>
            <person name="Bruce D."/>
            <person name="Goodwin L."/>
            <person name="Pitluck S."/>
            <person name="Peters L."/>
            <person name="Kyrpides N."/>
            <person name="Mavromatis K."/>
            <person name="Ivanova N."/>
            <person name="Ovchinnikova G."/>
            <person name="Teshima H."/>
            <person name="Detter J.C."/>
            <person name="Han C."/>
            <person name="Land M."/>
            <person name="Hauser L."/>
            <person name="Markowitz V."/>
            <person name="Cheng J.-F."/>
            <person name="Hugenholtz P."/>
            <person name="Woyke T."/>
            <person name="Wu D."/>
            <person name="Spring S."/>
            <person name="Schueler E."/>
            <person name="Brambilla E."/>
            <person name="Klenk H.-P."/>
            <person name="Eisen J.A."/>
        </authorList>
    </citation>
    <scope>NUCLEOTIDE SEQUENCE [LARGE SCALE GENOMIC DNA]</scope>
    <source>
        <strain evidence="8">ATCC 700848 / DSM 11109 / ASRB2</strain>
    </source>
</reference>
<dbReference type="KEGG" id="dao:Desac_0170"/>
<evidence type="ECO:0000259" key="6">
    <source>
        <dbReference type="Pfam" id="PF13525"/>
    </source>
</evidence>
<dbReference type="OrthoDB" id="9781894at2"/>
<dbReference type="InterPro" id="IPR019734">
    <property type="entry name" value="TPR_rpt"/>
</dbReference>
<dbReference type="Proteomes" id="UP000000483">
    <property type="component" value="Chromosome"/>
</dbReference>
<keyword evidence="2" id="KW-0472">Membrane</keyword>
<dbReference type="Gene3D" id="1.25.40.10">
    <property type="entry name" value="Tetratricopeptide repeat domain"/>
    <property type="match status" value="1"/>
</dbReference>
<evidence type="ECO:0000256" key="4">
    <source>
        <dbReference type="PROSITE-ProRule" id="PRU00339"/>
    </source>
</evidence>
<dbReference type="HAMAP" id="MF_00922">
    <property type="entry name" value="OM_assembly_BamD"/>
    <property type="match status" value="1"/>
</dbReference>
<evidence type="ECO:0000313" key="8">
    <source>
        <dbReference type="Proteomes" id="UP000000483"/>
    </source>
</evidence>
<feature type="domain" description="Outer membrane lipoprotein BamD-like" evidence="6">
    <location>
        <begin position="32"/>
        <end position="207"/>
    </location>
</feature>
<dbReference type="SUPFAM" id="SSF48452">
    <property type="entry name" value="TPR-like"/>
    <property type="match status" value="1"/>
</dbReference>
<evidence type="ECO:0000256" key="5">
    <source>
        <dbReference type="SAM" id="SignalP"/>
    </source>
</evidence>
<dbReference type="EMBL" id="CP002629">
    <property type="protein sequence ID" value="AEB08067.1"/>
    <property type="molecule type" value="Genomic_DNA"/>
</dbReference>
<keyword evidence="3" id="KW-0998">Cell outer membrane</keyword>
<evidence type="ECO:0000256" key="3">
    <source>
        <dbReference type="ARBA" id="ARBA00023237"/>
    </source>
</evidence>
<dbReference type="Pfam" id="PF13525">
    <property type="entry name" value="YfiO"/>
    <property type="match status" value="1"/>
</dbReference>
<proteinExistence type="inferred from homology"/>
<dbReference type="NCBIfam" id="TIGR03302">
    <property type="entry name" value="OM_YfiO"/>
    <property type="match status" value="1"/>
</dbReference>
<dbReference type="AlphaFoldDB" id="F2NBZ0"/>
<keyword evidence="8" id="KW-1185">Reference proteome</keyword>
<protein>
    <submittedName>
        <fullName evidence="7">Outer membrane assembly lipoprotein YfiO</fullName>
    </submittedName>
</protein>
<dbReference type="STRING" id="880072.Desac_0170"/>
<sequence>MQRYAFLSTCVITAMLFSLTAGCGWFSKKKPEQPPETLVQEGMKKLRKGKYEDAVDAFEKLKDRYPYSDEALLASLKVADAKYYNKKYDEALLDYKEFEKLHPTNQIIPYVIYQQGMCYYRQRSTIDRDPTYTVKAVQEYRRLKERYPQYEKISKAEDYMDKCLNELADHEYYVGEFYFKNKHYQAALERFAIIEQEYPDYLKMPRVKQYMARCEDILANPVKAEPPMLLKPFSYLFDANW</sequence>
<reference evidence="7 8" key="1">
    <citation type="journal article" date="2011" name="Stand. Genomic Sci.">
        <title>Complete genome sequence of the acetate-degrading sulfate reducer Desulfobacca acetoxidans type strain (ASRB2).</title>
        <authorList>
            <person name="Goker M."/>
            <person name="Teshima H."/>
            <person name="Lapidus A."/>
            <person name="Nolan M."/>
            <person name="Lucas S."/>
            <person name="Hammon N."/>
            <person name="Deshpande S."/>
            <person name="Cheng J.F."/>
            <person name="Tapia R."/>
            <person name="Han C."/>
            <person name="Goodwin L."/>
            <person name="Pitluck S."/>
            <person name="Huntemann M."/>
            <person name="Liolios K."/>
            <person name="Ivanova N."/>
            <person name="Pagani I."/>
            <person name="Mavromatis K."/>
            <person name="Ovchinikova G."/>
            <person name="Pati A."/>
            <person name="Chen A."/>
            <person name="Palaniappan K."/>
            <person name="Land M."/>
            <person name="Hauser L."/>
            <person name="Brambilla E.M."/>
            <person name="Rohde M."/>
            <person name="Spring S."/>
            <person name="Detter J.C."/>
            <person name="Woyke T."/>
            <person name="Bristow J."/>
            <person name="Eisen J.A."/>
            <person name="Markowitz V."/>
            <person name="Hugenholtz P."/>
            <person name="Kyrpides N.C."/>
            <person name="Klenk H.P."/>
        </authorList>
    </citation>
    <scope>NUCLEOTIDE SEQUENCE [LARGE SCALE GENOMIC DNA]</scope>
    <source>
        <strain evidence="8">ATCC 700848 / DSM 11109 / ASRB2</strain>
    </source>
</reference>
<dbReference type="HOGENOM" id="CLU_065982_2_0_7"/>
<feature type="signal peptide" evidence="5">
    <location>
        <begin position="1"/>
        <end position="23"/>
    </location>
</feature>
<keyword evidence="7" id="KW-0449">Lipoprotein</keyword>
<keyword evidence="4" id="KW-0802">TPR repeat</keyword>
<dbReference type="InterPro" id="IPR017689">
    <property type="entry name" value="BamD"/>
</dbReference>
<dbReference type="InterPro" id="IPR039565">
    <property type="entry name" value="BamD-like"/>
</dbReference>
<name>F2NBZ0_DESAR</name>
<organism evidence="7 8">
    <name type="scientific">Desulfobacca acetoxidans (strain ATCC 700848 / DSM 11109 / ASRB2)</name>
    <dbReference type="NCBI Taxonomy" id="880072"/>
    <lineage>
        <taxon>Bacteria</taxon>
        <taxon>Pseudomonadati</taxon>
        <taxon>Thermodesulfobacteriota</taxon>
        <taxon>Desulfobaccia</taxon>
        <taxon>Desulfobaccales</taxon>
        <taxon>Desulfobaccaceae</taxon>
        <taxon>Desulfobacca</taxon>
    </lineage>
</organism>
<evidence type="ECO:0000313" key="7">
    <source>
        <dbReference type="EMBL" id="AEB08067.1"/>
    </source>
</evidence>
<dbReference type="RefSeq" id="WP_013705180.1">
    <property type="nucleotide sequence ID" value="NC_015388.1"/>
</dbReference>
<keyword evidence="1 5" id="KW-0732">Signal</keyword>
<dbReference type="PROSITE" id="PS50005">
    <property type="entry name" value="TPR"/>
    <property type="match status" value="1"/>
</dbReference>
<accession>F2NBZ0</accession>
<evidence type="ECO:0000256" key="2">
    <source>
        <dbReference type="ARBA" id="ARBA00023136"/>
    </source>
</evidence>
<evidence type="ECO:0000256" key="1">
    <source>
        <dbReference type="ARBA" id="ARBA00022729"/>
    </source>
</evidence>
<dbReference type="InterPro" id="IPR011990">
    <property type="entry name" value="TPR-like_helical_dom_sf"/>
</dbReference>